<accession>B6FWI5</accession>
<keyword evidence="3" id="KW-0804">Transcription</keyword>
<gene>
    <name evidence="5" type="ORF">CLOHIR_00234</name>
</gene>
<dbReference type="AlphaFoldDB" id="B6FWI5"/>
<evidence type="ECO:0000313" key="5">
    <source>
        <dbReference type="EMBL" id="EEA86092.1"/>
    </source>
</evidence>
<feature type="domain" description="HTH gntR-type" evidence="4">
    <location>
        <begin position="11"/>
        <end position="79"/>
    </location>
</feature>
<dbReference type="InterPro" id="IPR036388">
    <property type="entry name" value="WH-like_DNA-bd_sf"/>
</dbReference>
<keyword evidence="6" id="KW-1185">Reference proteome</keyword>
<reference evidence="5 6" key="1">
    <citation type="submission" date="2008-09" db="EMBL/GenBank/DDBJ databases">
        <authorList>
            <person name="Fulton L."/>
            <person name="Clifton S."/>
            <person name="Fulton B."/>
            <person name="Xu J."/>
            <person name="Minx P."/>
            <person name="Pepin K.H."/>
            <person name="Johnson M."/>
            <person name="Thiruvilangam P."/>
            <person name="Bhonagiri V."/>
            <person name="Nash W.E."/>
            <person name="Mardis E.R."/>
            <person name="Wilson R.K."/>
        </authorList>
    </citation>
    <scope>NUCLEOTIDE SEQUENCE [LARGE SCALE GENOMIC DNA]</scope>
    <source>
        <strain evidence="5 6">DSM 13275</strain>
    </source>
</reference>
<protein>
    <submittedName>
        <fullName evidence="5">Transcriptional regulator, GntR family</fullName>
    </submittedName>
</protein>
<dbReference type="PANTHER" id="PTHR38445:SF12">
    <property type="entry name" value="GNTR-FAMILY TRANSCRIPTIONAL REGULATOR"/>
    <property type="match status" value="1"/>
</dbReference>
<dbReference type="SUPFAM" id="SSF46785">
    <property type="entry name" value="Winged helix' DNA-binding domain"/>
    <property type="match status" value="1"/>
</dbReference>
<keyword evidence="1" id="KW-0805">Transcription regulation</keyword>
<dbReference type="Gene3D" id="1.10.10.10">
    <property type="entry name" value="Winged helix-like DNA-binding domain superfamily/Winged helix DNA-binding domain"/>
    <property type="match status" value="1"/>
</dbReference>
<evidence type="ECO:0000259" key="4">
    <source>
        <dbReference type="PROSITE" id="PS50949"/>
    </source>
</evidence>
<dbReference type="GO" id="GO:0003700">
    <property type="term" value="F:DNA-binding transcription factor activity"/>
    <property type="evidence" value="ECO:0007669"/>
    <property type="project" value="InterPro"/>
</dbReference>
<dbReference type="Proteomes" id="UP000003178">
    <property type="component" value="Unassembled WGS sequence"/>
</dbReference>
<evidence type="ECO:0000256" key="1">
    <source>
        <dbReference type="ARBA" id="ARBA00023015"/>
    </source>
</evidence>
<dbReference type="EMBL" id="ABWP01000010">
    <property type="protein sequence ID" value="EEA86092.1"/>
    <property type="molecule type" value="Genomic_DNA"/>
</dbReference>
<dbReference type="InterPro" id="IPR000524">
    <property type="entry name" value="Tscrpt_reg_HTH_GntR"/>
</dbReference>
<dbReference type="PANTHER" id="PTHR38445">
    <property type="entry name" value="HTH-TYPE TRANSCRIPTIONAL REPRESSOR YTRA"/>
    <property type="match status" value="1"/>
</dbReference>
<dbReference type="Pfam" id="PF00392">
    <property type="entry name" value="GntR"/>
    <property type="match status" value="1"/>
</dbReference>
<dbReference type="STRING" id="500633.CLOHIR_00234"/>
<evidence type="ECO:0000313" key="6">
    <source>
        <dbReference type="Proteomes" id="UP000003178"/>
    </source>
</evidence>
<dbReference type="GO" id="GO:0003677">
    <property type="term" value="F:DNA binding"/>
    <property type="evidence" value="ECO:0007669"/>
    <property type="project" value="UniProtKB-KW"/>
</dbReference>
<name>B6FWI5_PEPHT</name>
<reference evidence="5 6" key="2">
    <citation type="submission" date="2008-10" db="EMBL/GenBank/DDBJ databases">
        <title>Draft genome sequence of Clostridium hiranonis (DSM 13275).</title>
        <authorList>
            <person name="Sudarsanam P."/>
            <person name="Ley R."/>
            <person name="Guruge J."/>
            <person name="Turnbaugh P.J."/>
            <person name="Mahowald M."/>
            <person name="Liep D."/>
            <person name="Gordon J."/>
        </authorList>
    </citation>
    <scope>NUCLEOTIDE SEQUENCE [LARGE SCALE GENOMIC DNA]</scope>
    <source>
        <strain evidence="5 6">DSM 13275</strain>
    </source>
</reference>
<dbReference type="InterPro" id="IPR036390">
    <property type="entry name" value="WH_DNA-bd_sf"/>
</dbReference>
<dbReference type="CDD" id="cd07377">
    <property type="entry name" value="WHTH_GntR"/>
    <property type="match status" value="1"/>
</dbReference>
<organism evidence="5 6">
    <name type="scientific">Peptacetobacter hiranonis (strain DSM 13275 / JCM 10541 / KCTC 15199 / TO-931)</name>
    <name type="common">Clostridium hiranonis</name>
    <dbReference type="NCBI Taxonomy" id="500633"/>
    <lineage>
        <taxon>Bacteria</taxon>
        <taxon>Bacillati</taxon>
        <taxon>Bacillota</taxon>
        <taxon>Clostridia</taxon>
        <taxon>Peptostreptococcales</taxon>
        <taxon>Peptostreptococcaceae</taxon>
        <taxon>Peptacetobacter</taxon>
    </lineage>
</organism>
<dbReference type="eggNOG" id="COG1725">
    <property type="taxonomic scope" value="Bacteria"/>
</dbReference>
<dbReference type="SMART" id="SM00345">
    <property type="entry name" value="HTH_GNTR"/>
    <property type="match status" value="1"/>
</dbReference>
<dbReference type="PROSITE" id="PS50949">
    <property type="entry name" value="HTH_GNTR"/>
    <property type="match status" value="1"/>
</dbReference>
<sequence length="129" mass="14680">MKLELDFSSSKSIYLQIEDNLIKAIAKGDLKIGESLPSVRSMAEDIGVNLHTVNKAYNELKDRGYLNIDRRKGAVVADLPMEKNEIKEKELFDELEILISNSFLSGIQKDEFLKLAEKIYNECEVVKND</sequence>
<evidence type="ECO:0000256" key="3">
    <source>
        <dbReference type="ARBA" id="ARBA00023163"/>
    </source>
</evidence>
<dbReference type="RefSeq" id="WP_006439155.1">
    <property type="nucleotide sequence ID" value="NZ_DS995355.1"/>
</dbReference>
<comment type="caution">
    <text evidence="5">The sequence shown here is derived from an EMBL/GenBank/DDBJ whole genome shotgun (WGS) entry which is preliminary data.</text>
</comment>
<dbReference type="HOGENOM" id="CLU_017584_10_2_9"/>
<evidence type="ECO:0000256" key="2">
    <source>
        <dbReference type="ARBA" id="ARBA00023125"/>
    </source>
</evidence>
<keyword evidence="2" id="KW-0238">DNA-binding</keyword>
<proteinExistence type="predicted"/>
<dbReference type="OrthoDB" id="9802328at2"/>